<name>A0ABN2N6F1_9PSEU</name>
<reference evidence="7 8" key="1">
    <citation type="journal article" date="2019" name="Int. J. Syst. Evol. Microbiol.">
        <title>The Global Catalogue of Microorganisms (GCM) 10K type strain sequencing project: providing services to taxonomists for standard genome sequencing and annotation.</title>
        <authorList>
            <consortium name="The Broad Institute Genomics Platform"/>
            <consortium name="The Broad Institute Genome Sequencing Center for Infectious Disease"/>
            <person name="Wu L."/>
            <person name="Ma J."/>
        </authorList>
    </citation>
    <scope>NUCLEOTIDE SEQUENCE [LARGE SCALE GENOMIC DNA]</scope>
    <source>
        <strain evidence="7 8">JCM 16009</strain>
    </source>
</reference>
<evidence type="ECO:0000256" key="4">
    <source>
        <dbReference type="ARBA" id="ARBA00022801"/>
    </source>
</evidence>
<dbReference type="InterPro" id="IPR036866">
    <property type="entry name" value="RibonucZ/Hydroxyglut_hydro"/>
</dbReference>
<evidence type="ECO:0000256" key="1">
    <source>
        <dbReference type="ARBA" id="ARBA00001947"/>
    </source>
</evidence>
<dbReference type="Proteomes" id="UP001500449">
    <property type="component" value="Unassembled WGS sequence"/>
</dbReference>
<evidence type="ECO:0000259" key="6">
    <source>
        <dbReference type="SMART" id="SM00849"/>
    </source>
</evidence>
<dbReference type="PANTHER" id="PTHR42978">
    <property type="entry name" value="QUORUM-QUENCHING LACTONASE YTNP-RELATED-RELATED"/>
    <property type="match status" value="1"/>
</dbReference>
<keyword evidence="3" id="KW-0479">Metal-binding</keyword>
<keyword evidence="5" id="KW-0862">Zinc</keyword>
<protein>
    <submittedName>
        <fullName evidence="7">N-acyl homoserine lactonase family protein</fullName>
    </submittedName>
</protein>
<feature type="domain" description="Metallo-beta-lactamase" evidence="6">
    <location>
        <begin position="34"/>
        <end position="243"/>
    </location>
</feature>
<evidence type="ECO:0000256" key="3">
    <source>
        <dbReference type="ARBA" id="ARBA00022723"/>
    </source>
</evidence>
<dbReference type="SMART" id="SM00849">
    <property type="entry name" value="Lactamase_B"/>
    <property type="match status" value="1"/>
</dbReference>
<organism evidence="7 8">
    <name type="scientific">Pseudonocardia ailaonensis</name>
    <dbReference type="NCBI Taxonomy" id="367279"/>
    <lineage>
        <taxon>Bacteria</taxon>
        <taxon>Bacillati</taxon>
        <taxon>Actinomycetota</taxon>
        <taxon>Actinomycetes</taxon>
        <taxon>Pseudonocardiales</taxon>
        <taxon>Pseudonocardiaceae</taxon>
        <taxon>Pseudonocardia</taxon>
    </lineage>
</organism>
<sequence length="253" mass="28011">MPARITPLDCGHITDVERSGQQYMRGFGEHICTQAVLWLVQSEEATIVVDVGPGTPELVAERHGRTLVQSPEQHPAAALEKHGVDIDDVDVVVQTHLHWDHCLGLELDLFPKAEIYIQRAELAYAAAPYPAHSRLYDATVLHRLLPAFDRGYRNVKVVDGDFRLTRDCRLLKTPGHSPGTQATLVTTGSGVVAIASDNLPLQESWTGRTLEDWTPPGVHVNLDEFYESMARLADRADLVLPSHDPCVIGQVYE</sequence>
<dbReference type="InterPro" id="IPR051013">
    <property type="entry name" value="MBL_superfamily_lactonases"/>
</dbReference>
<comment type="cofactor">
    <cofactor evidence="1">
        <name>Zn(2+)</name>
        <dbReference type="ChEBI" id="CHEBI:29105"/>
    </cofactor>
</comment>
<evidence type="ECO:0000256" key="5">
    <source>
        <dbReference type="ARBA" id="ARBA00022833"/>
    </source>
</evidence>
<accession>A0ABN2N6F1</accession>
<evidence type="ECO:0000256" key="2">
    <source>
        <dbReference type="ARBA" id="ARBA00007749"/>
    </source>
</evidence>
<evidence type="ECO:0000313" key="8">
    <source>
        <dbReference type="Proteomes" id="UP001500449"/>
    </source>
</evidence>
<dbReference type="PANTHER" id="PTHR42978:SF7">
    <property type="entry name" value="METALLO-HYDROLASE RV2300C-RELATED"/>
    <property type="match status" value="1"/>
</dbReference>
<evidence type="ECO:0000313" key="7">
    <source>
        <dbReference type="EMBL" id="GAA1854949.1"/>
    </source>
</evidence>
<keyword evidence="8" id="KW-1185">Reference proteome</keyword>
<comment type="similarity">
    <text evidence="2">Belongs to the metallo-beta-lactamase superfamily.</text>
</comment>
<dbReference type="Pfam" id="PF00753">
    <property type="entry name" value="Lactamase_B"/>
    <property type="match status" value="1"/>
</dbReference>
<comment type="caution">
    <text evidence="7">The sequence shown here is derived from an EMBL/GenBank/DDBJ whole genome shotgun (WGS) entry which is preliminary data.</text>
</comment>
<gene>
    <name evidence="7" type="ORF">GCM10009836_38750</name>
</gene>
<dbReference type="RefSeq" id="WP_344418691.1">
    <property type="nucleotide sequence ID" value="NZ_BAAAQK010000012.1"/>
</dbReference>
<keyword evidence="4" id="KW-0378">Hydrolase</keyword>
<dbReference type="SUPFAM" id="SSF56281">
    <property type="entry name" value="Metallo-hydrolase/oxidoreductase"/>
    <property type="match status" value="1"/>
</dbReference>
<dbReference type="InterPro" id="IPR001279">
    <property type="entry name" value="Metallo-B-lactamas"/>
</dbReference>
<proteinExistence type="inferred from homology"/>
<dbReference type="Gene3D" id="3.60.15.10">
    <property type="entry name" value="Ribonuclease Z/Hydroxyacylglutathione hydrolase-like"/>
    <property type="match status" value="1"/>
</dbReference>
<dbReference type="EMBL" id="BAAAQK010000012">
    <property type="protein sequence ID" value="GAA1854949.1"/>
    <property type="molecule type" value="Genomic_DNA"/>
</dbReference>